<dbReference type="InterPro" id="IPR011152">
    <property type="entry name" value="Pesterase_MJ0912"/>
</dbReference>
<accession>A0ABV6AXN0</accession>
<dbReference type="Gene3D" id="3.60.21.10">
    <property type="match status" value="1"/>
</dbReference>
<feature type="domain" description="Calcineurin-like phosphoesterase" evidence="2">
    <location>
        <begin position="6"/>
        <end position="192"/>
    </location>
</feature>
<dbReference type="Pfam" id="PF12850">
    <property type="entry name" value="Metallophos_2"/>
    <property type="match status" value="1"/>
</dbReference>
<dbReference type="InterPro" id="IPR024654">
    <property type="entry name" value="Calcineurin-like_PHP_lpxH"/>
</dbReference>
<evidence type="ECO:0000313" key="3">
    <source>
        <dbReference type="EMBL" id="MFB9992185.1"/>
    </source>
</evidence>
<comment type="caution">
    <text evidence="3">The sequence shown here is derived from an EMBL/GenBank/DDBJ whole genome shotgun (WGS) entry which is preliminary data.</text>
</comment>
<dbReference type="Proteomes" id="UP001589733">
    <property type="component" value="Unassembled WGS sequence"/>
</dbReference>
<proteinExistence type="inferred from homology"/>
<dbReference type="InterPro" id="IPR029052">
    <property type="entry name" value="Metallo-depent_PP-like"/>
</dbReference>
<dbReference type="PANTHER" id="PTHR42850:SF2">
    <property type="entry name" value="BLL5683 PROTEIN"/>
    <property type="match status" value="1"/>
</dbReference>
<gene>
    <name evidence="3" type="ORF">ACFFLM_09455</name>
</gene>
<organism evidence="3 4">
    <name type="scientific">Deinococcus oregonensis</name>
    <dbReference type="NCBI Taxonomy" id="1805970"/>
    <lineage>
        <taxon>Bacteria</taxon>
        <taxon>Thermotogati</taxon>
        <taxon>Deinococcota</taxon>
        <taxon>Deinococci</taxon>
        <taxon>Deinococcales</taxon>
        <taxon>Deinococcaceae</taxon>
        <taxon>Deinococcus</taxon>
    </lineage>
</organism>
<dbReference type="InterPro" id="IPR050126">
    <property type="entry name" value="Ap4A_hydrolase"/>
</dbReference>
<protein>
    <submittedName>
        <fullName evidence="3">Metallophosphoesterase family protein</fullName>
    </submittedName>
</protein>
<reference evidence="3 4" key="1">
    <citation type="submission" date="2024-09" db="EMBL/GenBank/DDBJ databases">
        <authorList>
            <person name="Sun Q."/>
            <person name="Mori K."/>
        </authorList>
    </citation>
    <scope>NUCLEOTIDE SEQUENCE [LARGE SCALE GENOMIC DNA]</scope>
    <source>
        <strain evidence="3 4">JCM 13503</strain>
    </source>
</reference>
<dbReference type="PANTHER" id="PTHR42850">
    <property type="entry name" value="METALLOPHOSPHOESTERASE"/>
    <property type="match status" value="1"/>
</dbReference>
<evidence type="ECO:0000256" key="1">
    <source>
        <dbReference type="ARBA" id="ARBA00008950"/>
    </source>
</evidence>
<dbReference type="RefSeq" id="WP_380008597.1">
    <property type="nucleotide sequence ID" value="NZ_JBHLYR010000031.1"/>
</dbReference>
<dbReference type="PIRSF" id="PIRSF000883">
    <property type="entry name" value="Pesterase_MJ0912"/>
    <property type="match status" value="1"/>
</dbReference>
<sequence>MQEGCKLAIFGDIHGNLPALTAALTDMARQAAEAFICLGDVAMDGAWPAECLQRIAALGCPVVRGNADRILLEAPQPFAPRGFPDEEKLHDIGEWGRTQLGDTEVQLLQTYTAHAEWPDLLCFHGSPERDNEELTMHTPEARLDELRAEFGQQAVWIGGHTHQPLHRQLDGWTLLNPGSIGLPFEKRGNRYVNLARAEYLMLERTATGWTPTFHSVAYDVADVRRGILSRRLPHADWLAREWVDGNA</sequence>
<keyword evidence="4" id="KW-1185">Reference proteome</keyword>
<dbReference type="SUPFAM" id="SSF56300">
    <property type="entry name" value="Metallo-dependent phosphatases"/>
    <property type="match status" value="1"/>
</dbReference>
<dbReference type="EMBL" id="JBHLYR010000031">
    <property type="protein sequence ID" value="MFB9992185.1"/>
    <property type="molecule type" value="Genomic_DNA"/>
</dbReference>
<comment type="similarity">
    <text evidence="1">Belongs to the metallophosphoesterase superfamily. YfcE family.</text>
</comment>
<evidence type="ECO:0000313" key="4">
    <source>
        <dbReference type="Proteomes" id="UP001589733"/>
    </source>
</evidence>
<evidence type="ECO:0000259" key="2">
    <source>
        <dbReference type="Pfam" id="PF12850"/>
    </source>
</evidence>
<name>A0ABV6AXN0_9DEIO</name>